<dbReference type="PANTHER" id="PTHR25466:SF11">
    <property type="entry name" value="GALECTIN 17-RELATED"/>
    <property type="match status" value="1"/>
</dbReference>
<keyword evidence="9" id="KW-0325">Glycoprotein</keyword>
<evidence type="ECO:0000256" key="1">
    <source>
        <dbReference type="ARBA" id="ARBA00004251"/>
    </source>
</evidence>
<dbReference type="Gene3D" id="2.60.40.10">
    <property type="entry name" value="Immunoglobulins"/>
    <property type="match status" value="5"/>
</dbReference>
<dbReference type="GO" id="GO:0042102">
    <property type="term" value="P:positive regulation of T cell proliferation"/>
    <property type="evidence" value="ECO:0007669"/>
    <property type="project" value="TreeGrafter"/>
</dbReference>
<comment type="caution">
    <text evidence="12">The sequence shown here is derived from an EMBL/GenBank/DDBJ whole genome shotgun (WGS) entry which is preliminary data.</text>
</comment>
<keyword evidence="8" id="KW-0675">Receptor</keyword>
<gene>
    <name evidence="12" type="ORF">HF521_001808</name>
</gene>
<keyword evidence="7" id="KW-1015">Disulfide bond</keyword>
<evidence type="ECO:0000256" key="9">
    <source>
        <dbReference type="ARBA" id="ARBA00023180"/>
    </source>
</evidence>
<dbReference type="GO" id="GO:0031295">
    <property type="term" value="P:T cell costimulation"/>
    <property type="evidence" value="ECO:0007669"/>
    <property type="project" value="TreeGrafter"/>
</dbReference>
<dbReference type="GO" id="GO:0071222">
    <property type="term" value="P:cellular response to lipopolysaccharide"/>
    <property type="evidence" value="ECO:0007669"/>
    <property type="project" value="TreeGrafter"/>
</dbReference>
<evidence type="ECO:0000256" key="5">
    <source>
        <dbReference type="ARBA" id="ARBA00022989"/>
    </source>
</evidence>
<dbReference type="GO" id="GO:0009897">
    <property type="term" value="C:external side of plasma membrane"/>
    <property type="evidence" value="ECO:0007669"/>
    <property type="project" value="TreeGrafter"/>
</dbReference>
<evidence type="ECO:0000313" key="12">
    <source>
        <dbReference type="EMBL" id="KAF7702525.1"/>
    </source>
</evidence>
<keyword evidence="4" id="KW-0732">Signal</keyword>
<evidence type="ECO:0000256" key="7">
    <source>
        <dbReference type="ARBA" id="ARBA00023157"/>
    </source>
</evidence>
<dbReference type="AlphaFoldDB" id="A0A8T0BAU1"/>
<dbReference type="InterPro" id="IPR036179">
    <property type="entry name" value="Ig-like_dom_sf"/>
</dbReference>
<dbReference type="GO" id="GO:0042130">
    <property type="term" value="P:negative regulation of T cell proliferation"/>
    <property type="evidence" value="ECO:0007669"/>
    <property type="project" value="TreeGrafter"/>
</dbReference>
<evidence type="ECO:0000256" key="3">
    <source>
        <dbReference type="ARBA" id="ARBA00022692"/>
    </source>
</evidence>
<name>A0A8T0BAU1_SILME</name>
<evidence type="ECO:0000256" key="6">
    <source>
        <dbReference type="ARBA" id="ARBA00023136"/>
    </source>
</evidence>
<dbReference type="InterPro" id="IPR013783">
    <property type="entry name" value="Ig-like_fold"/>
</dbReference>
<comment type="subcellular location">
    <subcellularLocation>
        <location evidence="1">Cell membrane</location>
        <topology evidence="1">Single-pass type I membrane protein</topology>
    </subcellularLocation>
</comment>
<dbReference type="InterPro" id="IPR003599">
    <property type="entry name" value="Ig_sub"/>
</dbReference>
<dbReference type="InterPro" id="IPR007110">
    <property type="entry name" value="Ig-like_dom"/>
</dbReference>
<dbReference type="EMBL" id="JABFDY010000010">
    <property type="protein sequence ID" value="KAF7702525.1"/>
    <property type="molecule type" value="Genomic_DNA"/>
</dbReference>
<accession>A0A8T0BAU1</accession>
<sequence>MSIVMFPPTDSISADPPITHVGATALLPCNLSKVFTQTSVFRWRADNEVVFERSFDGTHEGAGYEGRVDVPEDELRKGNCSLVLKDVRITDHAFYRSFVLKRGGYKNEQNTRKTEFNLMFFVSTVFQIVSVQVKSTAVLSCDWRHQSIQTPHVEWRIGREIVFDRLGEESFQGEGYEGRVDVPEEELRKGNCSLVLKNVSVYDETLYSSYMVLINNNKSVQKVKLSVSGSISADPPITVEAHVGSTALLPCNLSKVFTQTSVIRWRTDNEVVIERSFNGTHEGPGYEGRVDVPEDELRKGNCSLVLKDVRITDHSFYKYFVVEHVEATNTDKTSEINRVQFDVVQSVSAQVGSTAVLPCDWRNLSIQTPHVEWRIGDEIVFERLGKESFQGEGYEGRVDVPEEELLKGNCSLVLKNVSVTDEARYSSYMVVINNNKLVQNIKLSVSDPISADPPITVKAHVGSTALLPCDLSKVFNKMIVFNNTVVWWYSNKKLVFERSFNSTSSGKEYEGRVDVPKDELLKGNCSLVLKNTSINDDSNYTTYVMELLDSTEHNKPLEIIRVKLIVIGKKII</sequence>
<dbReference type="GO" id="GO:0007166">
    <property type="term" value="P:cell surface receptor signaling pathway"/>
    <property type="evidence" value="ECO:0007669"/>
    <property type="project" value="TreeGrafter"/>
</dbReference>
<proteinExistence type="predicted"/>
<evidence type="ECO:0000256" key="2">
    <source>
        <dbReference type="ARBA" id="ARBA00022475"/>
    </source>
</evidence>
<dbReference type="InterPro" id="IPR051713">
    <property type="entry name" value="T-cell_Activation_Regulation"/>
</dbReference>
<keyword evidence="3" id="KW-0812">Transmembrane</keyword>
<dbReference type="GO" id="GO:0006955">
    <property type="term" value="P:immune response"/>
    <property type="evidence" value="ECO:0007669"/>
    <property type="project" value="TreeGrafter"/>
</dbReference>
<evidence type="ECO:0000256" key="4">
    <source>
        <dbReference type="ARBA" id="ARBA00022729"/>
    </source>
</evidence>
<keyword evidence="5" id="KW-1133">Transmembrane helix</keyword>
<feature type="domain" description="Ig-like" evidence="11">
    <location>
        <begin position="448"/>
        <end position="558"/>
    </location>
</feature>
<evidence type="ECO:0000313" key="13">
    <source>
        <dbReference type="Proteomes" id="UP000606274"/>
    </source>
</evidence>
<keyword evidence="6" id="KW-0472">Membrane</keyword>
<evidence type="ECO:0000256" key="8">
    <source>
        <dbReference type="ARBA" id="ARBA00023170"/>
    </source>
</evidence>
<dbReference type="Proteomes" id="UP000606274">
    <property type="component" value="Unassembled WGS sequence"/>
</dbReference>
<organism evidence="12 13">
    <name type="scientific">Silurus meridionalis</name>
    <name type="common">Southern catfish</name>
    <name type="synonym">Silurus soldatovi meridionalis</name>
    <dbReference type="NCBI Taxonomy" id="175797"/>
    <lineage>
        <taxon>Eukaryota</taxon>
        <taxon>Metazoa</taxon>
        <taxon>Chordata</taxon>
        <taxon>Craniata</taxon>
        <taxon>Vertebrata</taxon>
        <taxon>Euteleostomi</taxon>
        <taxon>Actinopterygii</taxon>
        <taxon>Neopterygii</taxon>
        <taxon>Teleostei</taxon>
        <taxon>Ostariophysi</taxon>
        <taxon>Siluriformes</taxon>
        <taxon>Siluridae</taxon>
        <taxon>Silurus</taxon>
    </lineage>
</organism>
<evidence type="ECO:0000256" key="10">
    <source>
        <dbReference type="ARBA" id="ARBA00023319"/>
    </source>
</evidence>
<dbReference type="PANTHER" id="PTHR25466">
    <property type="entry name" value="T-LYMPHOCYTE ACTIVATION ANTIGEN"/>
    <property type="match status" value="1"/>
</dbReference>
<protein>
    <recommendedName>
        <fullName evidence="11">Ig-like domain-containing protein</fullName>
    </recommendedName>
</protein>
<dbReference type="PROSITE" id="PS50835">
    <property type="entry name" value="IG_LIKE"/>
    <property type="match status" value="1"/>
</dbReference>
<keyword evidence="2" id="KW-1003">Cell membrane</keyword>
<evidence type="ECO:0000259" key="11">
    <source>
        <dbReference type="PROSITE" id="PS50835"/>
    </source>
</evidence>
<reference evidence="12" key="1">
    <citation type="submission" date="2020-08" db="EMBL/GenBank/DDBJ databases">
        <title>Chromosome-level assembly of Southern catfish (Silurus meridionalis) provides insights into visual adaptation to the nocturnal and benthic lifestyles.</title>
        <authorList>
            <person name="Zhang Y."/>
            <person name="Wang D."/>
            <person name="Peng Z."/>
        </authorList>
    </citation>
    <scope>NUCLEOTIDE SEQUENCE</scope>
    <source>
        <strain evidence="12">SWU-2019-XX</strain>
        <tissue evidence="12">Muscle</tissue>
    </source>
</reference>
<dbReference type="SMART" id="SM00409">
    <property type="entry name" value="IG"/>
    <property type="match status" value="5"/>
</dbReference>
<keyword evidence="13" id="KW-1185">Reference proteome</keyword>
<keyword evidence="10" id="KW-0393">Immunoglobulin domain</keyword>
<dbReference type="SUPFAM" id="SSF48726">
    <property type="entry name" value="Immunoglobulin"/>
    <property type="match status" value="5"/>
</dbReference>